<keyword evidence="2" id="KW-0274">FAD</keyword>
<evidence type="ECO:0000256" key="1">
    <source>
        <dbReference type="ARBA" id="ARBA00022630"/>
    </source>
</evidence>
<reference evidence="5 6" key="1">
    <citation type="journal article" date="2019" name="Emerg. Microbes Infect.">
        <title>Comprehensive subspecies identification of 175 nontuberculous mycobacteria species based on 7547 genomic profiles.</title>
        <authorList>
            <person name="Matsumoto Y."/>
            <person name="Kinjo T."/>
            <person name="Motooka D."/>
            <person name="Nabeya D."/>
            <person name="Jung N."/>
            <person name="Uechi K."/>
            <person name="Horii T."/>
            <person name="Iida T."/>
            <person name="Fujita J."/>
            <person name="Nakamura S."/>
        </authorList>
    </citation>
    <scope>NUCLEOTIDE SEQUENCE [LARGE SCALE GENOMIC DNA]</scope>
    <source>
        <strain evidence="5 6">JCM 6377</strain>
    </source>
</reference>
<dbReference type="Gene3D" id="3.30.390.50">
    <property type="entry name" value="CO dehydrogenase flavoprotein, C-terminal domain"/>
    <property type="match status" value="1"/>
</dbReference>
<dbReference type="Proteomes" id="UP000465302">
    <property type="component" value="Unassembled WGS sequence"/>
</dbReference>
<evidence type="ECO:0000313" key="5">
    <source>
        <dbReference type="EMBL" id="GFG52867.1"/>
    </source>
</evidence>
<dbReference type="InterPro" id="IPR051312">
    <property type="entry name" value="Diverse_Substr_Oxidored"/>
</dbReference>
<dbReference type="InterPro" id="IPR016169">
    <property type="entry name" value="FAD-bd_PCMH_sub2"/>
</dbReference>
<proteinExistence type="predicted"/>
<dbReference type="GO" id="GO:0050660">
    <property type="term" value="F:flavin adenine dinucleotide binding"/>
    <property type="evidence" value="ECO:0007669"/>
    <property type="project" value="InterPro"/>
</dbReference>
<dbReference type="InterPro" id="IPR002346">
    <property type="entry name" value="Mopterin_DH_FAD-bd"/>
</dbReference>
<dbReference type="PANTHER" id="PTHR42659">
    <property type="entry name" value="XANTHINE DEHYDROGENASE SUBUNIT C-RELATED"/>
    <property type="match status" value="1"/>
</dbReference>
<dbReference type="Pfam" id="PF03450">
    <property type="entry name" value="CO_deh_flav_C"/>
    <property type="match status" value="1"/>
</dbReference>
<dbReference type="InterPro" id="IPR005107">
    <property type="entry name" value="CO_DH_flav_C"/>
</dbReference>
<evidence type="ECO:0000256" key="2">
    <source>
        <dbReference type="ARBA" id="ARBA00022827"/>
    </source>
</evidence>
<comment type="caution">
    <text evidence="5">The sequence shown here is derived from an EMBL/GenBank/DDBJ whole genome shotgun (WGS) entry which is preliminary data.</text>
</comment>
<dbReference type="InterPro" id="IPR036318">
    <property type="entry name" value="FAD-bd_PCMH-like_sf"/>
</dbReference>
<dbReference type="Gene3D" id="3.30.465.10">
    <property type="match status" value="1"/>
</dbReference>
<evidence type="ECO:0000313" key="6">
    <source>
        <dbReference type="Proteomes" id="UP000465302"/>
    </source>
</evidence>
<evidence type="ECO:0000256" key="3">
    <source>
        <dbReference type="ARBA" id="ARBA00023002"/>
    </source>
</evidence>
<name>A0A7I9W670_MYCAG</name>
<dbReference type="SUPFAM" id="SSF56176">
    <property type="entry name" value="FAD-binding/transporter-associated domain-like"/>
    <property type="match status" value="1"/>
</dbReference>
<protein>
    <recommendedName>
        <fullName evidence="4">CO dehydrogenase flavoprotein C-terminal domain-containing protein</fullName>
    </recommendedName>
</protein>
<organism evidence="5 6">
    <name type="scientific">Mycolicibacterium agri</name>
    <name type="common">Mycobacterium agri</name>
    <dbReference type="NCBI Taxonomy" id="36811"/>
    <lineage>
        <taxon>Bacteria</taxon>
        <taxon>Bacillati</taxon>
        <taxon>Actinomycetota</taxon>
        <taxon>Actinomycetes</taxon>
        <taxon>Mycobacteriales</taxon>
        <taxon>Mycobacteriaceae</taxon>
        <taxon>Mycolicibacterium</taxon>
    </lineage>
</organism>
<feature type="domain" description="CO dehydrogenase flavoprotein C-terminal" evidence="4">
    <location>
        <begin position="64"/>
        <end position="165"/>
    </location>
</feature>
<dbReference type="EMBL" id="BLKS01000001">
    <property type="protein sequence ID" value="GFG52867.1"/>
    <property type="molecule type" value="Genomic_DNA"/>
</dbReference>
<accession>A0A7I9W670</accession>
<dbReference type="PANTHER" id="PTHR42659:SF2">
    <property type="entry name" value="XANTHINE DEHYDROGENASE SUBUNIT C-RELATED"/>
    <property type="match status" value="1"/>
</dbReference>
<keyword evidence="3" id="KW-0560">Oxidoreductase</keyword>
<dbReference type="Pfam" id="PF00941">
    <property type="entry name" value="FAD_binding_5"/>
    <property type="match status" value="1"/>
</dbReference>
<dbReference type="InterPro" id="IPR036683">
    <property type="entry name" value="CO_DH_flav_C_dom_sf"/>
</dbReference>
<evidence type="ECO:0000259" key="4">
    <source>
        <dbReference type="SMART" id="SM01092"/>
    </source>
</evidence>
<dbReference type="SUPFAM" id="SSF55447">
    <property type="entry name" value="CO dehydrogenase flavoprotein C-terminal domain-like"/>
    <property type="match status" value="1"/>
</dbReference>
<keyword evidence="1" id="KW-0285">Flavoprotein</keyword>
<dbReference type="SMART" id="SM01092">
    <property type="entry name" value="CO_deh_flav_C"/>
    <property type="match status" value="1"/>
</dbReference>
<sequence length="178" mass="18847">MPGRPAEDLTTVNTVLGAVCVVRGPSGQREVPIDEFLTGPYETSLAFNEMLVEVRIPLRHRTSSAYAKVERRVGDWAVAAAGAAVTLDNGSIAAARVGLTAVNADADRLAAVSEALVGQTPTDEVLAEAGRRAAAACEPVTDMRGSADYKRHLASELTIRTLRTAIQRVREAPEPQGN</sequence>
<gene>
    <name evidence="5" type="ORF">MAGR_43080</name>
</gene>
<dbReference type="GO" id="GO:0016491">
    <property type="term" value="F:oxidoreductase activity"/>
    <property type="evidence" value="ECO:0007669"/>
    <property type="project" value="UniProtKB-KW"/>
</dbReference>
<dbReference type="AlphaFoldDB" id="A0A7I9W670"/>